<keyword evidence="2" id="KW-1185">Reference proteome</keyword>
<reference evidence="1 2" key="1">
    <citation type="journal article" date="2014" name="PLoS Genet.">
        <title>Phylogenetically driven sequencing of extremely halophilic archaea reveals strategies for static and dynamic osmo-response.</title>
        <authorList>
            <person name="Becker E.A."/>
            <person name="Seitzer P.M."/>
            <person name="Tritt A."/>
            <person name="Larsen D."/>
            <person name="Krusor M."/>
            <person name="Yao A.I."/>
            <person name="Wu D."/>
            <person name="Madern D."/>
            <person name="Eisen J.A."/>
            <person name="Darling A.E."/>
            <person name="Facciotti M.T."/>
        </authorList>
    </citation>
    <scope>NUCLEOTIDE SEQUENCE [LARGE SCALE GENOMIC DNA]</scope>
    <source>
        <strain evidence="1 2">DSM 18795</strain>
    </source>
</reference>
<gene>
    <name evidence="1" type="ORF">C492_09980</name>
</gene>
<evidence type="ECO:0000313" key="2">
    <source>
        <dbReference type="Proteomes" id="UP000011531"/>
    </source>
</evidence>
<dbReference type="AlphaFoldDB" id="L9XGH2"/>
<evidence type="ECO:0000313" key="1">
    <source>
        <dbReference type="EMBL" id="ELY60820.1"/>
    </source>
</evidence>
<organism evidence="1 2">
    <name type="scientific">Natronococcus jeotgali DSM 18795</name>
    <dbReference type="NCBI Taxonomy" id="1227498"/>
    <lineage>
        <taxon>Archaea</taxon>
        <taxon>Methanobacteriati</taxon>
        <taxon>Methanobacteriota</taxon>
        <taxon>Stenosarchaea group</taxon>
        <taxon>Halobacteria</taxon>
        <taxon>Halobacteriales</taxon>
        <taxon>Natrialbaceae</taxon>
        <taxon>Natronococcus</taxon>
    </lineage>
</organism>
<name>L9XGH2_9EURY</name>
<evidence type="ECO:0008006" key="3">
    <source>
        <dbReference type="Google" id="ProtNLM"/>
    </source>
</evidence>
<dbReference type="EMBL" id="AOIA01000092">
    <property type="protein sequence ID" value="ELY60820.1"/>
    <property type="molecule type" value="Genomic_DNA"/>
</dbReference>
<proteinExistence type="predicted"/>
<dbReference type="Proteomes" id="UP000011531">
    <property type="component" value="Unassembled WGS sequence"/>
</dbReference>
<protein>
    <recommendedName>
        <fullName evidence="3">Small CPxCG-related zinc finger protein</fullName>
    </recommendedName>
</protein>
<dbReference type="RefSeq" id="WP_008422893.1">
    <property type="nucleotide sequence ID" value="NZ_AOIA01000092.1"/>
</dbReference>
<dbReference type="OrthoDB" id="295069at2157"/>
<accession>L9XGH2</accession>
<sequence>MSVVAAVRTYFSARGDAIFECRNCGTGLEGAEWTCPSCDSIEVAEYDRLECDAR</sequence>
<comment type="caution">
    <text evidence="1">The sequence shown here is derived from an EMBL/GenBank/DDBJ whole genome shotgun (WGS) entry which is preliminary data.</text>
</comment>